<dbReference type="Gene3D" id="6.10.340.10">
    <property type="match status" value="1"/>
</dbReference>
<dbReference type="InterPro" id="IPR050428">
    <property type="entry name" value="TCS_sensor_his_kinase"/>
</dbReference>
<dbReference type="InterPro" id="IPR036097">
    <property type="entry name" value="HisK_dim/P_sf"/>
</dbReference>
<dbReference type="CDD" id="cd06225">
    <property type="entry name" value="HAMP"/>
    <property type="match status" value="1"/>
</dbReference>
<keyword evidence="5" id="KW-0808">Transferase</keyword>
<dbReference type="CDD" id="cd00082">
    <property type="entry name" value="HisKA"/>
    <property type="match status" value="1"/>
</dbReference>
<evidence type="ECO:0000259" key="13">
    <source>
        <dbReference type="PROSITE" id="PS50885"/>
    </source>
</evidence>
<keyword evidence="9" id="KW-0902">Two-component regulatory system</keyword>
<evidence type="ECO:0000256" key="6">
    <source>
        <dbReference type="ARBA" id="ARBA00022692"/>
    </source>
</evidence>
<dbReference type="SUPFAM" id="SSF158472">
    <property type="entry name" value="HAMP domain-like"/>
    <property type="match status" value="1"/>
</dbReference>
<name>A0A1K2HBV3_9NEIS</name>
<dbReference type="EC" id="2.7.13.3" evidence="3"/>
<keyword evidence="10 11" id="KW-0472">Membrane</keyword>
<dbReference type="SUPFAM" id="SSF47384">
    <property type="entry name" value="Homodimeric domain of signal transducing histidine kinase"/>
    <property type="match status" value="1"/>
</dbReference>
<evidence type="ECO:0000256" key="11">
    <source>
        <dbReference type="SAM" id="Phobius"/>
    </source>
</evidence>
<dbReference type="InterPro" id="IPR005467">
    <property type="entry name" value="His_kinase_dom"/>
</dbReference>
<evidence type="ECO:0000256" key="10">
    <source>
        <dbReference type="ARBA" id="ARBA00023136"/>
    </source>
</evidence>
<dbReference type="Gene3D" id="3.30.565.10">
    <property type="entry name" value="Histidine kinase-like ATPase, C-terminal domain"/>
    <property type="match status" value="1"/>
</dbReference>
<dbReference type="PANTHER" id="PTHR45436:SF15">
    <property type="entry name" value="SENSOR HISTIDINE KINASE CUSS"/>
    <property type="match status" value="1"/>
</dbReference>
<evidence type="ECO:0000256" key="4">
    <source>
        <dbReference type="ARBA" id="ARBA00022553"/>
    </source>
</evidence>
<evidence type="ECO:0000256" key="5">
    <source>
        <dbReference type="ARBA" id="ARBA00022679"/>
    </source>
</evidence>
<feature type="domain" description="Histidine kinase" evidence="12">
    <location>
        <begin position="232"/>
        <end position="443"/>
    </location>
</feature>
<dbReference type="SUPFAM" id="SSF55874">
    <property type="entry name" value="ATPase domain of HSP90 chaperone/DNA topoisomerase II/histidine kinase"/>
    <property type="match status" value="1"/>
</dbReference>
<proteinExistence type="predicted"/>
<keyword evidence="4" id="KW-0597">Phosphoprotein</keyword>
<dbReference type="Pfam" id="PF00672">
    <property type="entry name" value="HAMP"/>
    <property type="match status" value="1"/>
</dbReference>
<dbReference type="PANTHER" id="PTHR45436">
    <property type="entry name" value="SENSOR HISTIDINE KINASE YKOH"/>
    <property type="match status" value="1"/>
</dbReference>
<evidence type="ECO:0000313" key="14">
    <source>
        <dbReference type="EMBL" id="SFZ73754.1"/>
    </source>
</evidence>
<dbReference type="RefSeq" id="WP_072427499.1">
    <property type="nucleotide sequence ID" value="NZ_FPKR01000003.1"/>
</dbReference>
<evidence type="ECO:0000256" key="8">
    <source>
        <dbReference type="ARBA" id="ARBA00022989"/>
    </source>
</evidence>
<sequence>MGRLFWKFFAAFWLALMLTIVMAISAAWLLRYFHPPEQRSYEAERLSLMLRSAASVLASGDEAGTQAMLRDWQARQLQPTLYVIDAAGRELLGRSLPAQELRDLAARAAQPLGGVLSVSGRHGARYWVLARADDAAALLANARGKPPSIWVPISASMLVSLAISALLAWYFAQPIRSLRWAIHTVAEGRLETRVLPRMGRRRDEIADLGQDFDRMAQQLQQLVGAQSRLLHDVSHELRSPLARLQAAIGLARQRPDKVDSSLERIEREAQRLDSLVGELLTLARLEAGSAEVARERIDLVELVAAIADDAQFEARASGREVRLQAEGEFVAEVGAELLYRAFENVIRNAVKYTAPGSTVDITVQASPSALQVTVADRGPGVAEAELARMFEPFRRLDERPGVAGFGLGLAIARRAIESHGGQISASPRVGGGLCMTLSLPAQPA</sequence>
<dbReference type="SMART" id="SM00304">
    <property type="entry name" value="HAMP"/>
    <property type="match status" value="1"/>
</dbReference>
<feature type="transmembrane region" description="Helical" evidence="11">
    <location>
        <begin position="6"/>
        <end position="30"/>
    </location>
</feature>
<dbReference type="Proteomes" id="UP000186513">
    <property type="component" value="Unassembled WGS sequence"/>
</dbReference>
<dbReference type="InterPro" id="IPR003660">
    <property type="entry name" value="HAMP_dom"/>
</dbReference>
<dbReference type="STRING" id="1121279.SAMN02745887_00970"/>
<evidence type="ECO:0000256" key="7">
    <source>
        <dbReference type="ARBA" id="ARBA00022777"/>
    </source>
</evidence>
<evidence type="ECO:0000256" key="9">
    <source>
        <dbReference type="ARBA" id="ARBA00023012"/>
    </source>
</evidence>
<feature type="domain" description="HAMP" evidence="13">
    <location>
        <begin position="169"/>
        <end position="224"/>
    </location>
</feature>
<dbReference type="InterPro" id="IPR036890">
    <property type="entry name" value="HATPase_C_sf"/>
</dbReference>
<dbReference type="InterPro" id="IPR003594">
    <property type="entry name" value="HATPase_dom"/>
</dbReference>
<dbReference type="GO" id="GO:0005886">
    <property type="term" value="C:plasma membrane"/>
    <property type="evidence" value="ECO:0007669"/>
    <property type="project" value="TreeGrafter"/>
</dbReference>
<comment type="catalytic activity">
    <reaction evidence="1">
        <text>ATP + protein L-histidine = ADP + protein N-phospho-L-histidine.</text>
        <dbReference type="EC" id="2.7.13.3"/>
    </reaction>
</comment>
<dbReference type="EMBL" id="FPKR01000003">
    <property type="protein sequence ID" value="SFZ73754.1"/>
    <property type="molecule type" value="Genomic_DNA"/>
</dbReference>
<dbReference type="PROSITE" id="PS50109">
    <property type="entry name" value="HIS_KIN"/>
    <property type="match status" value="1"/>
</dbReference>
<dbReference type="SMART" id="SM00388">
    <property type="entry name" value="HisKA"/>
    <property type="match status" value="1"/>
</dbReference>
<evidence type="ECO:0000256" key="2">
    <source>
        <dbReference type="ARBA" id="ARBA00004141"/>
    </source>
</evidence>
<evidence type="ECO:0000256" key="3">
    <source>
        <dbReference type="ARBA" id="ARBA00012438"/>
    </source>
</evidence>
<evidence type="ECO:0000256" key="1">
    <source>
        <dbReference type="ARBA" id="ARBA00000085"/>
    </source>
</evidence>
<dbReference type="GO" id="GO:0000155">
    <property type="term" value="F:phosphorelay sensor kinase activity"/>
    <property type="evidence" value="ECO:0007669"/>
    <property type="project" value="InterPro"/>
</dbReference>
<gene>
    <name evidence="14" type="ORF">SAMN02745887_00970</name>
</gene>
<dbReference type="InterPro" id="IPR003661">
    <property type="entry name" value="HisK_dim/P_dom"/>
</dbReference>
<keyword evidence="6 11" id="KW-0812">Transmembrane</keyword>
<comment type="subcellular location">
    <subcellularLocation>
        <location evidence="2">Membrane</location>
        <topology evidence="2">Multi-pass membrane protein</topology>
    </subcellularLocation>
</comment>
<dbReference type="PRINTS" id="PR00344">
    <property type="entry name" value="BCTRLSENSOR"/>
</dbReference>
<dbReference type="SMART" id="SM00387">
    <property type="entry name" value="HATPase_c"/>
    <property type="match status" value="1"/>
</dbReference>
<protein>
    <recommendedName>
        <fullName evidence="3">histidine kinase</fullName>
        <ecNumber evidence="3">2.7.13.3</ecNumber>
    </recommendedName>
</protein>
<keyword evidence="8 11" id="KW-1133">Transmembrane helix</keyword>
<keyword evidence="7 14" id="KW-0418">Kinase</keyword>
<dbReference type="Gene3D" id="1.10.287.130">
    <property type="match status" value="1"/>
</dbReference>
<dbReference type="CDD" id="cd00075">
    <property type="entry name" value="HATPase"/>
    <property type="match status" value="1"/>
</dbReference>
<dbReference type="Pfam" id="PF02518">
    <property type="entry name" value="HATPase_c"/>
    <property type="match status" value="1"/>
</dbReference>
<feature type="transmembrane region" description="Helical" evidence="11">
    <location>
        <begin position="149"/>
        <end position="172"/>
    </location>
</feature>
<dbReference type="InterPro" id="IPR004358">
    <property type="entry name" value="Sig_transdc_His_kin-like_C"/>
</dbReference>
<reference evidence="14 15" key="1">
    <citation type="submission" date="2016-11" db="EMBL/GenBank/DDBJ databases">
        <authorList>
            <person name="Jaros S."/>
            <person name="Januszkiewicz K."/>
            <person name="Wedrychowicz H."/>
        </authorList>
    </citation>
    <scope>NUCLEOTIDE SEQUENCE [LARGE SCALE GENOMIC DNA]</scope>
    <source>
        <strain evidence="14 15">DSM 18899</strain>
    </source>
</reference>
<keyword evidence="15" id="KW-1185">Reference proteome</keyword>
<dbReference type="PROSITE" id="PS50885">
    <property type="entry name" value="HAMP"/>
    <property type="match status" value="1"/>
</dbReference>
<organism evidence="14 15">
    <name type="scientific">Chitinimonas taiwanensis DSM 18899</name>
    <dbReference type="NCBI Taxonomy" id="1121279"/>
    <lineage>
        <taxon>Bacteria</taxon>
        <taxon>Pseudomonadati</taxon>
        <taxon>Pseudomonadota</taxon>
        <taxon>Betaproteobacteria</taxon>
        <taxon>Neisseriales</taxon>
        <taxon>Chitinibacteraceae</taxon>
        <taxon>Chitinimonas</taxon>
    </lineage>
</organism>
<evidence type="ECO:0000259" key="12">
    <source>
        <dbReference type="PROSITE" id="PS50109"/>
    </source>
</evidence>
<accession>A0A1K2HBV3</accession>
<dbReference type="AlphaFoldDB" id="A0A1K2HBV3"/>
<evidence type="ECO:0000313" key="15">
    <source>
        <dbReference type="Proteomes" id="UP000186513"/>
    </source>
</evidence>
<dbReference type="Pfam" id="PF00512">
    <property type="entry name" value="HisKA"/>
    <property type="match status" value="1"/>
</dbReference>